<evidence type="ECO:0000313" key="2">
    <source>
        <dbReference type="EMBL" id="MWG34898.1"/>
    </source>
</evidence>
<dbReference type="PROSITE" id="PS51257">
    <property type="entry name" value="PROKAR_LIPOPROTEIN"/>
    <property type="match status" value="1"/>
</dbReference>
<gene>
    <name evidence="2" type="ORF">GQS65_10410</name>
</gene>
<dbReference type="Proteomes" id="UP000451471">
    <property type="component" value="Unassembled WGS sequence"/>
</dbReference>
<dbReference type="InterPro" id="IPR003795">
    <property type="entry name" value="DUF192"/>
</dbReference>
<feature type="compositionally biased region" description="Low complexity" evidence="1">
    <location>
        <begin position="52"/>
        <end position="80"/>
    </location>
</feature>
<dbReference type="EMBL" id="WSZK01000015">
    <property type="protein sequence ID" value="MWG34898.1"/>
    <property type="molecule type" value="Genomic_DNA"/>
</dbReference>
<evidence type="ECO:0000313" key="3">
    <source>
        <dbReference type="Proteomes" id="UP000451471"/>
    </source>
</evidence>
<evidence type="ECO:0008006" key="4">
    <source>
        <dbReference type="Google" id="ProtNLM"/>
    </source>
</evidence>
<feature type="region of interest" description="Disordered" evidence="1">
    <location>
        <begin position="34"/>
        <end position="89"/>
    </location>
</feature>
<dbReference type="PANTHER" id="PTHR37953:SF1">
    <property type="entry name" value="UPF0127 PROTEIN MJ1496"/>
    <property type="match status" value="1"/>
</dbReference>
<dbReference type="PANTHER" id="PTHR37953">
    <property type="entry name" value="UPF0127 PROTEIN MJ1496"/>
    <property type="match status" value="1"/>
</dbReference>
<dbReference type="OrthoDB" id="6763at2157"/>
<feature type="compositionally biased region" description="Pro residues" evidence="1">
    <location>
        <begin position="39"/>
        <end position="51"/>
    </location>
</feature>
<proteinExistence type="predicted"/>
<protein>
    <recommendedName>
        <fullName evidence="4">DUF192 domain-containing protein</fullName>
    </recommendedName>
</protein>
<keyword evidence="3" id="KW-1185">Reference proteome</keyword>
<dbReference type="RefSeq" id="WP_158204530.1">
    <property type="nucleotide sequence ID" value="NZ_WSZK01000015.1"/>
</dbReference>
<name>A0A6B0GT64_9EURY</name>
<organism evidence="2 3">
    <name type="scientific">Halomarina oriensis</name>
    <dbReference type="NCBI Taxonomy" id="671145"/>
    <lineage>
        <taxon>Archaea</taxon>
        <taxon>Methanobacteriati</taxon>
        <taxon>Methanobacteriota</taxon>
        <taxon>Stenosarchaea group</taxon>
        <taxon>Halobacteria</taxon>
        <taxon>Halobacteriales</taxon>
        <taxon>Natronomonadaceae</taxon>
        <taxon>Halomarina</taxon>
    </lineage>
</organism>
<evidence type="ECO:0000256" key="1">
    <source>
        <dbReference type="SAM" id="MobiDB-lite"/>
    </source>
</evidence>
<accession>A0A6B0GT64</accession>
<reference evidence="2 3" key="1">
    <citation type="submission" date="2019-12" db="EMBL/GenBank/DDBJ databases">
        <title>Halocatena pleomorpha gen. nov. sp. nov., an extremely halophilic archaeon of family Halobacteriaceae isolated from saltpan soil.</title>
        <authorList>
            <person name="Pal Y."/>
            <person name="Verma A."/>
            <person name="Krishnamurthi S."/>
            <person name="Kumar P."/>
        </authorList>
    </citation>
    <scope>NUCLEOTIDE SEQUENCE [LARGE SCALE GENOMIC DNA]</scope>
    <source>
        <strain evidence="2 3">JCM 16495</strain>
    </source>
</reference>
<dbReference type="InterPro" id="IPR038695">
    <property type="entry name" value="Saro_0823-like_sf"/>
</dbReference>
<dbReference type="AlphaFoldDB" id="A0A6B0GT64"/>
<comment type="caution">
    <text evidence="2">The sequence shown here is derived from an EMBL/GenBank/DDBJ whole genome shotgun (WGS) entry which is preliminary data.</text>
</comment>
<sequence length="214" mass="22278">MVRTTRTAALLAALTVLLACSGCLGLAEDAASTETTVPPATPTEVPTPTPDPTATATSDGTTTAEATPGQNTTTDPTDTPVGPSATFVGDGETLATVTLEVADNDSERAHGLMHRESLAADHGMVFVYPDADRRTFWMKNTLVPLDMIFVGPDGTVLNVRHASVPPEGSSDYGSYSSDGDAQYVVEVNRGFANETGIEPGTRVEFSGLNTTVDD</sequence>
<dbReference type="Pfam" id="PF02643">
    <property type="entry name" value="DUF192"/>
    <property type="match status" value="1"/>
</dbReference>
<dbReference type="Gene3D" id="2.60.120.1140">
    <property type="entry name" value="Protein of unknown function DUF192"/>
    <property type="match status" value="1"/>
</dbReference>